<dbReference type="InterPro" id="IPR000792">
    <property type="entry name" value="Tscrpt_reg_LuxR_C"/>
</dbReference>
<evidence type="ECO:0000256" key="3">
    <source>
        <dbReference type="ARBA" id="ARBA00023125"/>
    </source>
</evidence>
<keyword evidence="9" id="KW-1185">Reference proteome</keyword>
<dbReference type="PANTHER" id="PTHR43214:SF41">
    <property type="entry name" value="NITRATE_NITRITE RESPONSE REGULATOR PROTEIN NARP"/>
    <property type="match status" value="1"/>
</dbReference>
<feature type="modified residue" description="4-aspartylphosphate" evidence="5">
    <location>
        <position position="59"/>
    </location>
</feature>
<dbReference type="Gene3D" id="3.40.50.2300">
    <property type="match status" value="1"/>
</dbReference>
<gene>
    <name evidence="8" type="ordered locus">Halhy_4593</name>
</gene>
<dbReference type="GO" id="GO:0000160">
    <property type="term" value="P:phosphorelay signal transduction system"/>
    <property type="evidence" value="ECO:0007669"/>
    <property type="project" value="InterPro"/>
</dbReference>
<dbReference type="CDD" id="cd06170">
    <property type="entry name" value="LuxR_C_like"/>
    <property type="match status" value="1"/>
</dbReference>
<organism evidence="8 9">
    <name type="scientific">Haliscomenobacter hydrossis (strain ATCC 27775 / DSM 1100 / LMG 10767 / O)</name>
    <dbReference type="NCBI Taxonomy" id="760192"/>
    <lineage>
        <taxon>Bacteria</taxon>
        <taxon>Pseudomonadati</taxon>
        <taxon>Bacteroidota</taxon>
        <taxon>Saprospiria</taxon>
        <taxon>Saprospirales</taxon>
        <taxon>Haliscomenobacteraceae</taxon>
        <taxon>Haliscomenobacter</taxon>
    </lineage>
</organism>
<dbReference type="Proteomes" id="UP000008461">
    <property type="component" value="Chromosome"/>
</dbReference>
<dbReference type="eggNOG" id="COG2197">
    <property type="taxonomic scope" value="Bacteria"/>
</dbReference>
<dbReference type="SMART" id="SM00421">
    <property type="entry name" value="HTH_LUXR"/>
    <property type="match status" value="1"/>
</dbReference>
<dbReference type="PROSITE" id="PS50110">
    <property type="entry name" value="RESPONSE_REGULATORY"/>
    <property type="match status" value="1"/>
</dbReference>
<dbReference type="InterPro" id="IPR058245">
    <property type="entry name" value="NreC/VraR/RcsB-like_REC"/>
</dbReference>
<evidence type="ECO:0000259" key="7">
    <source>
        <dbReference type="PROSITE" id="PS50110"/>
    </source>
</evidence>
<dbReference type="EMBL" id="CP002691">
    <property type="protein sequence ID" value="AEE52430.1"/>
    <property type="molecule type" value="Genomic_DNA"/>
</dbReference>
<dbReference type="InterPro" id="IPR016032">
    <property type="entry name" value="Sig_transdc_resp-reg_C-effctor"/>
</dbReference>
<dbReference type="PANTHER" id="PTHR43214">
    <property type="entry name" value="TWO-COMPONENT RESPONSE REGULATOR"/>
    <property type="match status" value="1"/>
</dbReference>
<dbReference type="KEGG" id="hhy:Halhy_4593"/>
<keyword evidence="2" id="KW-0805">Transcription regulation</keyword>
<dbReference type="InterPro" id="IPR011006">
    <property type="entry name" value="CheY-like_superfamily"/>
</dbReference>
<dbReference type="SMART" id="SM00448">
    <property type="entry name" value="REC"/>
    <property type="match status" value="1"/>
</dbReference>
<dbReference type="HOGENOM" id="CLU_000445_90_1_10"/>
<reference key="2">
    <citation type="submission" date="2011-04" db="EMBL/GenBank/DDBJ databases">
        <title>Complete sequence of chromosome of Haliscomenobacter hydrossis DSM 1100.</title>
        <authorList>
            <consortium name="US DOE Joint Genome Institute (JGI-PGF)"/>
            <person name="Lucas S."/>
            <person name="Han J."/>
            <person name="Lapidus A."/>
            <person name="Bruce D."/>
            <person name="Goodwin L."/>
            <person name="Pitluck S."/>
            <person name="Peters L."/>
            <person name="Kyrpides N."/>
            <person name="Mavromatis K."/>
            <person name="Ivanova N."/>
            <person name="Ovchinnikova G."/>
            <person name="Pagani I."/>
            <person name="Daligault H."/>
            <person name="Detter J.C."/>
            <person name="Han C."/>
            <person name="Land M."/>
            <person name="Hauser L."/>
            <person name="Markowitz V."/>
            <person name="Cheng J.-F."/>
            <person name="Hugenholtz P."/>
            <person name="Woyke T."/>
            <person name="Wu D."/>
            <person name="Verbarg S."/>
            <person name="Frueling A."/>
            <person name="Brambilla E."/>
            <person name="Klenk H.-P."/>
            <person name="Eisen J.A."/>
        </authorList>
    </citation>
    <scope>NUCLEOTIDE SEQUENCE</scope>
    <source>
        <strain>DSM 1100</strain>
    </source>
</reference>
<feature type="domain" description="HTH luxR-type" evidence="6">
    <location>
        <begin position="169"/>
        <end position="234"/>
    </location>
</feature>
<dbReference type="Pfam" id="PF00072">
    <property type="entry name" value="Response_reg"/>
    <property type="match status" value="1"/>
</dbReference>
<dbReference type="GO" id="GO:0003677">
    <property type="term" value="F:DNA binding"/>
    <property type="evidence" value="ECO:0007669"/>
    <property type="project" value="UniProtKB-KW"/>
</dbReference>
<dbReference type="PROSITE" id="PS50043">
    <property type="entry name" value="HTH_LUXR_2"/>
    <property type="match status" value="1"/>
</dbReference>
<name>F4KUJ4_HALH1</name>
<dbReference type="InterPro" id="IPR001789">
    <property type="entry name" value="Sig_transdc_resp-reg_receiver"/>
</dbReference>
<accession>F4KUJ4</accession>
<dbReference type="CDD" id="cd17535">
    <property type="entry name" value="REC_NarL-like"/>
    <property type="match status" value="1"/>
</dbReference>
<dbReference type="STRING" id="760192.Halhy_4593"/>
<feature type="domain" description="Response regulatory" evidence="7">
    <location>
        <begin position="8"/>
        <end position="125"/>
    </location>
</feature>
<sequence>MSTNSTIRIVLADDHELIRDGIKSLLEDIEGIEVVGEAADGVEALREVAKHQPDLLIVDIRMPNKNGIDTVRELNAHGSVHTRALVLSMHDSEDYVLQSIEAGAYGYILKGAAKDEFLKAIRTIYQGEKYFSGDISQIIVNKYLEKLQIPNSAPSLLPPTHVEDTSSDASFQPLFLTKREIQILKLAISGHSNKEIAEQLDKSVRTVEAHRFNLMKKLKAKNLMELSVKAHELKLF</sequence>
<dbReference type="InterPro" id="IPR039420">
    <property type="entry name" value="WalR-like"/>
</dbReference>
<keyword evidence="3" id="KW-0238">DNA-binding</keyword>
<proteinExistence type="predicted"/>
<dbReference type="AlphaFoldDB" id="F4KUJ4"/>
<dbReference type="OrthoDB" id="9795108at2"/>
<dbReference type="GO" id="GO:0006355">
    <property type="term" value="P:regulation of DNA-templated transcription"/>
    <property type="evidence" value="ECO:0007669"/>
    <property type="project" value="InterPro"/>
</dbReference>
<dbReference type="SUPFAM" id="SSF52172">
    <property type="entry name" value="CheY-like"/>
    <property type="match status" value="1"/>
</dbReference>
<reference evidence="8 9" key="1">
    <citation type="journal article" date="2011" name="Stand. Genomic Sci.">
        <title>Complete genome sequence of Haliscomenobacter hydrossis type strain (O).</title>
        <authorList>
            <consortium name="US DOE Joint Genome Institute (JGI-PGF)"/>
            <person name="Daligault H."/>
            <person name="Lapidus A."/>
            <person name="Zeytun A."/>
            <person name="Nolan M."/>
            <person name="Lucas S."/>
            <person name="Del Rio T.G."/>
            <person name="Tice H."/>
            <person name="Cheng J.F."/>
            <person name="Tapia R."/>
            <person name="Han C."/>
            <person name="Goodwin L."/>
            <person name="Pitluck S."/>
            <person name="Liolios K."/>
            <person name="Pagani I."/>
            <person name="Ivanova N."/>
            <person name="Huntemann M."/>
            <person name="Mavromatis K."/>
            <person name="Mikhailova N."/>
            <person name="Pati A."/>
            <person name="Chen A."/>
            <person name="Palaniappan K."/>
            <person name="Land M."/>
            <person name="Hauser L."/>
            <person name="Brambilla E.M."/>
            <person name="Rohde M."/>
            <person name="Verbarg S."/>
            <person name="Goker M."/>
            <person name="Bristow J."/>
            <person name="Eisen J.A."/>
            <person name="Markowitz V."/>
            <person name="Hugenholtz P."/>
            <person name="Kyrpides N.C."/>
            <person name="Klenk H.P."/>
            <person name="Woyke T."/>
        </authorList>
    </citation>
    <scope>NUCLEOTIDE SEQUENCE [LARGE SCALE GENOMIC DNA]</scope>
    <source>
        <strain evidence="9">ATCC 27775 / DSM 1100 / LMG 10767 / O</strain>
    </source>
</reference>
<dbReference type="Pfam" id="PF00196">
    <property type="entry name" value="GerE"/>
    <property type="match status" value="1"/>
</dbReference>
<evidence type="ECO:0000256" key="1">
    <source>
        <dbReference type="ARBA" id="ARBA00022553"/>
    </source>
</evidence>
<dbReference type="RefSeq" id="WP_013766968.1">
    <property type="nucleotide sequence ID" value="NC_015510.1"/>
</dbReference>
<keyword evidence="4" id="KW-0804">Transcription</keyword>
<evidence type="ECO:0000313" key="8">
    <source>
        <dbReference type="EMBL" id="AEE52430.1"/>
    </source>
</evidence>
<evidence type="ECO:0000259" key="6">
    <source>
        <dbReference type="PROSITE" id="PS50043"/>
    </source>
</evidence>
<dbReference type="PRINTS" id="PR00038">
    <property type="entry name" value="HTHLUXR"/>
</dbReference>
<keyword evidence="1 5" id="KW-0597">Phosphoprotein</keyword>
<evidence type="ECO:0000256" key="5">
    <source>
        <dbReference type="PROSITE-ProRule" id="PRU00169"/>
    </source>
</evidence>
<protein>
    <submittedName>
        <fullName evidence="8">Two component transcriptional regulator, LuxR family</fullName>
    </submittedName>
</protein>
<evidence type="ECO:0000256" key="4">
    <source>
        <dbReference type="ARBA" id="ARBA00023163"/>
    </source>
</evidence>
<dbReference type="SUPFAM" id="SSF46894">
    <property type="entry name" value="C-terminal effector domain of the bipartite response regulators"/>
    <property type="match status" value="1"/>
</dbReference>
<evidence type="ECO:0000256" key="2">
    <source>
        <dbReference type="ARBA" id="ARBA00023015"/>
    </source>
</evidence>
<evidence type="ECO:0000313" key="9">
    <source>
        <dbReference type="Proteomes" id="UP000008461"/>
    </source>
</evidence>